<dbReference type="KEGG" id="syc:syc0808_d"/>
<evidence type="ECO:0000313" key="1">
    <source>
        <dbReference type="EMBL" id="BAD78998.1"/>
    </source>
</evidence>
<gene>
    <name evidence="1" type="ordered locus">syc0808_d</name>
</gene>
<dbReference type="Proteomes" id="UP000001175">
    <property type="component" value="Chromosome"/>
</dbReference>
<reference evidence="1 2" key="1">
    <citation type="journal article" date="2007" name="Photosyn. Res.">
        <title>Complete nucleotide sequence of the freshwater unicellular cyanobacterium Synechococcus elongatus PCC 6301 chromosome: gene content and organization.</title>
        <authorList>
            <person name="Sugita C."/>
            <person name="Ogata K."/>
            <person name="Shikata M."/>
            <person name="Jikuya H."/>
            <person name="Takano J."/>
            <person name="Furumichi M."/>
            <person name="Kanehisa M."/>
            <person name="Omata T."/>
            <person name="Sugiura M."/>
            <person name="Sugita M."/>
        </authorList>
    </citation>
    <scope>NUCLEOTIDE SEQUENCE [LARGE SCALE GENOMIC DNA]</scope>
    <source>
        <strain evidence="2">ATCC 27144 / PCC 6301 / SAUG 1402/1</strain>
    </source>
</reference>
<dbReference type="AlphaFoldDB" id="A0A0H3K157"/>
<evidence type="ECO:0000313" key="2">
    <source>
        <dbReference type="Proteomes" id="UP000001175"/>
    </source>
</evidence>
<dbReference type="EMBL" id="AP008231">
    <property type="protein sequence ID" value="BAD78998.1"/>
    <property type="molecule type" value="Genomic_DNA"/>
</dbReference>
<proteinExistence type="predicted"/>
<protein>
    <submittedName>
        <fullName evidence="1">Uncharacterized protein</fullName>
    </submittedName>
</protein>
<organism evidence="1 2">
    <name type="scientific">Synechococcus sp. (strain ATCC 27144 / PCC 6301 / SAUG 1402/1)</name>
    <name type="common">Anacystis nidulans</name>
    <dbReference type="NCBI Taxonomy" id="269084"/>
    <lineage>
        <taxon>Bacteria</taxon>
        <taxon>Bacillati</taxon>
        <taxon>Cyanobacteriota</taxon>
        <taxon>Cyanophyceae</taxon>
        <taxon>Synechococcales</taxon>
        <taxon>Synechococcaceae</taxon>
        <taxon>Synechococcus</taxon>
    </lineage>
</organism>
<accession>A0A0H3K157</accession>
<sequence length="227" mass="25702">MEIIVKDKEKRQRGMKRIAQIVNLWTRGGALTFDNLHSLSESYSETRLQKTALSALARAEKRNPGPGTFQAFGAINKAAAQEQERGDRLSEHPLSRIKVIRVKGKVATAGHFLEFFIGELEPDNVDDLEAFSWTSDGLTAGQEKLHQSFAKLCAERRLDTLTEGRRFTNLAVKLKVVNAEDEAEFLFWLLLPDKKRSQKADRWLASISPVWDSWVETLPAPQLLPQF</sequence>
<name>A0A0H3K157_SYNP6</name>